<evidence type="ECO:0000313" key="3">
    <source>
        <dbReference type="Proteomes" id="UP001596047"/>
    </source>
</evidence>
<evidence type="ECO:0000313" key="2">
    <source>
        <dbReference type="EMBL" id="MFC5648753.1"/>
    </source>
</evidence>
<keyword evidence="3" id="KW-1185">Reference proteome</keyword>
<sequence length="192" mass="21789">MIVYETFDKDFMFSVNRLLESAETVLDIGSGIGVLLEKFACSFIVALDVHRPFLENRVFKSAHILPIHANAYDIDLLFLPKTFAAVTLVDSIEHFTKDVGQLILKKAELLARDKVIVFTPRGFFPQSVDHYGLNGDVHQTHYCGWEPEDFTDLGYEVLIFKDFHDASNHAFVESFGSDHPPIDALLAWKSRL</sequence>
<proteinExistence type="predicted"/>
<comment type="caution">
    <text evidence="2">The sequence shown here is derived from an EMBL/GenBank/DDBJ whole genome shotgun (WGS) entry which is preliminary data.</text>
</comment>
<evidence type="ECO:0000259" key="1">
    <source>
        <dbReference type="Pfam" id="PF08241"/>
    </source>
</evidence>
<name>A0ABW0VU30_9BACL</name>
<gene>
    <name evidence="2" type="ORF">ACFPYJ_06350</name>
</gene>
<protein>
    <submittedName>
        <fullName evidence="2">Class I SAM-dependent methyltransferase</fullName>
        <ecNumber evidence="2">2.1.1.222</ecNumber>
        <ecNumber evidence="2">2.1.1.64</ecNumber>
    </submittedName>
</protein>
<dbReference type="Proteomes" id="UP001596047">
    <property type="component" value="Unassembled WGS sequence"/>
</dbReference>
<dbReference type="SUPFAM" id="SSF53335">
    <property type="entry name" value="S-adenosyl-L-methionine-dependent methyltransferases"/>
    <property type="match status" value="1"/>
</dbReference>
<dbReference type="GO" id="GO:0102208">
    <property type="term" value="F:2-polyprenyl-6-hydroxyphenol methylase activity"/>
    <property type="evidence" value="ECO:0007669"/>
    <property type="project" value="UniProtKB-EC"/>
</dbReference>
<dbReference type="InterPro" id="IPR029063">
    <property type="entry name" value="SAM-dependent_MTases_sf"/>
</dbReference>
<reference evidence="3" key="1">
    <citation type="journal article" date="2019" name="Int. J. Syst. Evol. Microbiol.">
        <title>The Global Catalogue of Microorganisms (GCM) 10K type strain sequencing project: providing services to taxonomists for standard genome sequencing and annotation.</title>
        <authorList>
            <consortium name="The Broad Institute Genomics Platform"/>
            <consortium name="The Broad Institute Genome Sequencing Center for Infectious Disease"/>
            <person name="Wu L."/>
            <person name="Ma J."/>
        </authorList>
    </citation>
    <scope>NUCLEOTIDE SEQUENCE [LARGE SCALE GENOMIC DNA]</scope>
    <source>
        <strain evidence="3">CGMCC 1.3240</strain>
    </source>
</reference>
<dbReference type="GO" id="GO:0032259">
    <property type="term" value="P:methylation"/>
    <property type="evidence" value="ECO:0007669"/>
    <property type="project" value="UniProtKB-KW"/>
</dbReference>
<feature type="domain" description="Methyltransferase type 11" evidence="1">
    <location>
        <begin position="26"/>
        <end position="113"/>
    </location>
</feature>
<accession>A0ABW0VU30</accession>
<organism evidence="2 3">
    <name type="scientific">Paenibacillus solisilvae</name>
    <dbReference type="NCBI Taxonomy" id="2486751"/>
    <lineage>
        <taxon>Bacteria</taxon>
        <taxon>Bacillati</taxon>
        <taxon>Bacillota</taxon>
        <taxon>Bacilli</taxon>
        <taxon>Bacillales</taxon>
        <taxon>Paenibacillaceae</taxon>
        <taxon>Paenibacillus</taxon>
    </lineage>
</organism>
<keyword evidence="2" id="KW-0808">Transferase</keyword>
<dbReference type="Pfam" id="PF08241">
    <property type="entry name" value="Methyltransf_11"/>
    <property type="match status" value="1"/>
</dbReference>
<dbReference type="EC" id="2.1.1.64" evidence="2"/>
<dbReference type="Gene3D" id="3.40.50.150">
    <property type="entry name" value="Vaccinia Virus protein VP39"/>
    <property type="match status" value="1"/>
</dbReference>
<dbReference type="EC" id="2.1.1.222" evidence="2"/>
<dbReference type="GO" id="GO:0061542">
    <property type="term" value="F:3-demethylubiquinol 3-O-methyltransferase activity"/>
    <property type="evidence" value="ECO:0007669"/>
    <property type="project" value="UniProtKB-EC"/>
</dbReference>
<dbReference type="RefSeq" id="WP_379187229.1">
    <property type="nucleotide sequence ID" value="NZ_JBHSOW010000023.1"/>
</dbReference>
<keyword evidence="2" id="KW-0489">Methyltransferase</keyword>
<dbReference type="CDD" id="cd02440">
    <property type="entry name" value="AdoMet_MTases"/>
    <property type="match status" value="1"/>
</dbReference>
<dbReference type="InterPro" id="IPR013216">
    <property type="entry name" value="Methyltransf_11"/>
</dbReference>
<dbReference type="EMBL" id="JBHSOW010000023">
    <property type="protein sequence ID" value="MFC5648753.1"/>
    <property type="molecule type" value="Genomic_DNA"/>
</dbReference>